<feature type="compositionally biased region" description="Basic and acidic residues" evidence="1">
    <location>
        <begin position="10"/>
        <end position="23"/>
    </location>
</feature>
<feature type="region of interest" description="Disordered" evidence="1">
    <location>
        <begin position="72"/>
        <end position="134"/>
    </location>
</feature>
<sequence length="134" mass="15271">MTYDYWRPSQEQRDKVNEVASDRRPELLEESYREALAWLEDVDEFSPTPDPAMATILKRALSRVQFYNQTVPDVDLPSPQWTPRRRSRPQRWGSEGVGRQPAHCAQYSYSQQSGCSSGPGASARPRTRCAVVPA</sequence>
<keyword evidence="2" id="KW-0614">Plasmid</keyword>
<evidence type="ECO:0000256" key="1">
    <source>
        <dbReference type="SAM" id="MobiDB-lite"/>
    </source>
</evidence>
<feature type="region of interest" description="Disordered" evidence="1">
    <location>
        <begin position="1"/>
        <end position="23"/>
    </location>
</feature>
<proteinExistence type="predicted"/>
<protein>
    <submittedName>
        <fullName evidence="2">YkwA</fullName>
    </submittedName>
</protein>
<dbReference type="EMBL" id="AY266269">
    <property type="protein sequence ID" value="AAP22008.1"/>
    <property type="molecule type" value="Genomic_DNA"/>
</dbReference>
<dbReference type="AlphaFoldDB" id="Q83ZU3"/>
<geneLocation type="plasmid" evidence="2">
    <name>pA501</name>
</geneLocation>
<evidence type="ECO:0000313" key="2">
    <source>
        <dbReference type="EMBL" id="AAP22008.1"/>
    </source>
</evidence>
<feature type="compositionally biased region" description="Low complexity" evidence="1">
    <location>
        <begin position="104"/>
        <end position="123"/>
    </location>
</feature>
<gene>
    <name evidence="2" type="primary">ykwA</name>
</gene>
<accession>Q83ZU3</accession>
<organism evidence="2">
    <name type="scientific">Corynebacterium jeikeium</name>
    <dbReference type="NCBI Taxonomy" id="38289"/>
    <lineage>
        <taxon>Bacteria</taxon>
        <taxon>Bacillati</taxon>
        <taxon>Actinomycetota</taxon>
        <taxon>Actinomycetes</taxon>
        <taxon>Mycobacteriales</taxon>
        <taxon>Corynebacteriaceae</taxon>
        <taxon>Corynebacterium</taxon>
    </lineage>
</organism>
<reference evidence="2" key="1">
    <citation type="journal article" date="2006" name="J. Biotechnol.">
        <title>Under the influence of the active deodorant ingredient 4-hydroxy-3-methoxybenzyl alcohol, the skin bacterium Corynebacterium jeikeium moderately responds with differential gene expression.</title>
        <authorList>
            <person name="Brune I."/>
            <person name="Becker A."/>
            <person name="Paarmann D."/>
            <person name="Albersmeier A."/>
            <person name="Kalinowski J."/>
            <person name="Puhler A."/>
            <person name="Tauch A."/>
        </authorList>
    </citation>
    <scope>NUCLEOTIDE SEQUENCE</scope>
    <source>
        <strain evidence="2">A501</strain>
        <plasmid evidence="2">pA501</plasmid>
    </source>
</reference>
<name>Q83ZU3_CORJE</name>